<comment type="caution">
    <text evidence="2">The sequence shown here is derived from an EMBL/GenBank/DDBJ whole genome shotgun (WGS) entry which is preliminary data.</text>
</comment>
<proteinExistence type="predicted"/>
<sequence>MDKVVFDIDGVVIDILSMILDIYNERFNENYKCKDIKEWDLSDLSRSKEEISDLFYDAYKTSEDKLKYYTGGVDLLKKHQKDDIFFITARDKEYNYYTRRSIDFVLKDNSLKIDYSLCNSKTKYDDFEDIYRECITYYEDSPYIFKRLYKINKKGFLVRHNYNKHLWSEFPTIDVCNEEDSCFNHSKEGYICTSNQMKGYLDGR</sequence>
<dbReference type="SUPFAM" id="SSF56784">
    <property type="entry name" value="HAD-like"/>
    <property type="match status" value="1"/>
</dbReference>
<feature type="active site" description="Nucleophile" evidence="1">
    <location>
        <position position="7"/>
    </location>
</feature>
<dbReference type="Proteomes" id="UP000317158">
    <property type="component" value="Unassembled WGS sequence"/>
</dbReference>
<dbReference type="EMBL" id="RXIF01000002">
    <property type="protein sequence ID" value="RZN65398.1"/>
    <property type="molecule type" value="Genomic_DNA"/>
</dbReference>
<name>A0A520KTK3_METT2</name>
<dbReference type="GO" id="GO:0009264">
    <property type="term" value="P:deoxyribonucleotide catabolic process"/>
    <property type="evidence" value="ECO:0007669"/>
    <property type="project" value="InterPro"/>
</dbReference>
<organism evidence="2 3">
    <name type="scientific">Methanoliparum thermophilum</name>
    <dbReference type="NCBI Taxonomy" id="2491083"/>
    <lineage>
        <taxon>Archaea</taxon>
        <taxon>Methanobacteriati</taxon>
        <taxon>Methanobacteriota</taxon>
        <taxon>Candidatus Methanoliparia</taxon>
        <taxon>Candidatus Methanoliparales</taxon>
        <taxon>Candidatus Methanoliparaceae</taxon>
        <taxon>Candidatus Methanoliparum</taxon>
    </lineage>
</organism>
<evidence type="ECO:0000313" key="2">
    <source>
        <dbReference type="EMBL" id="RZN65398.1"/>
    </source>
</evidence>
<accession>A0A520KTK3</accession>
<evidence type="ECO:0000313" key="3">
    <source>
        <dbReference type="Proteomes" id="UP000317158"/>
    </source>
</evidence>
<gene>
    <name evidence="2" type="ORF">EF806_00430</name>
</gene>
<dbReference type="InterPro" id="IPR036412">
    <property type="entry name" value="HAD-like_sf"/>
</dbReference>
<dbReference type="Pfam" id="PF06941">
    <property type="entry name" value="NT5C"/>
    <property type="match status" value="1"/>
</dbReference>
<dbReference type="InterPro" id="IPR010708">
    <property type="entry name" value="5'(3')-deoxyribonucleotidase"/>
</dbReference>
<reference evidence="2 3" key="1">
    <citation type="journal article" date="2019" name="Nat. Microbiol.">
        <title>Wide diversity of methane and short-chain alkane metabolisms in uncultured archaea.</title>
        <authorList>
            <person name="Borrel G."/>
            <person name="Adam P.S."/>
            <person name="McKay L.J."/>
            <person name="Chen L.X."/>
            <person name="Sierra-Garcia I.N."/>
            <person name="Sieber C.M."/>
            <person name="Letourneur Q."/>
            <person name="Ghozlane A."/>
            <person name="Andersen G.L."/>
            <person name="Li W.J."/>
            <person name="Hallam S.J."/>
            <person name="Muyzer G."/>
            <person name="de Oliveira V.M."/>
            <person name="Inskeep W.P."/>
            <person name="Banfield J.F."/>
            <person name="Gribaldo S."/>
        </authorList>
    </citation>
    <scope>NUCLEOTIDE SEQUENCE [LARGE SCALE GENOMIC DNA]</scope>
    <source>
        <strain evidence="2">NM1a</strain>
    </source>
</reference>
<feature type="active site" description="Proton donor" evidence="1">
    <location>
        <position position="9"/>
    </location>
</feature>
<dbReference type="GO" id="GO:0008253">
    <property type="term" value="F:5'-nucleotidase activity"/>
    <property type="evidence" value="ECO:0007669"/>
    <property type="project" value="InterPro"/>
</dbReference>
<protein>
    <recommendedName>
        <fullName evidence="4">HAD family hydrolase</fullName>
    </recommendedName>
</protein>
<dbReference type="AlphaFoldDB" id="A0A520KTK3"/>
<evidence type="ECO:0000256" key="1">
    <source>
        <dbReference type="PIRSR" id="PIRSR610708-1"/>
    </source>
</evidence>
<evidence type="ECO:0008006" key="4">
    <source>
        <dbReference type="Google" id="ProtNLM"/>
    </source>
</evidence>